<reference evidence="4" key="1">
    <citation type="submission" date="2017-01" db="EMBL/GenBank/DDBJ databases">
        <authorList>
            <person name="Wang Y."/>
            <person name="White M."/>
            <person name="Kvist S."/>
            <person name="Moncalvo J.-M."/>
        </authorList>
    </citation>
    <scope>NUCLEOTIDE SEQUENCE [LARGE SCALE GENOMIC DNA]</scope>
    <source>
        <strain evidence="4">COL-18-3</strain>
    </source>
</reference>
<protein>
    <recommendedName>
        <fullName evidence="2">DUF3020 domain-containing protein</fullName>
    </recommendedName>
</protein>
<dbReference type="Pfam" id="PF11223">
    <property type="entry name" value="DUF3020"/>
    <property type="match status" value="1"/>
</dbReference>
<comment type="caution">
    <text evidence="3">The sequence shown here is derived from an EMBL/GenBank/DDBJ whole genome shotgun (WGS) entry which is preliminary data.</text>
</comment>
<dbReference type="Proteomes" id="UP000188320">
    <property type="component" value="Unassembled WGS sequence"/>
</dbReference>
<organism evidence="3 4">
    <name type="scientific">Zancudomyces culisetae</name>
    <name type="common">Gut fungus</name>
    <name type="synonym">Smittium culisetae</name>
    <dbReference type="NCBI Taxonomy" id="1213189"/>
    <lineage>
        <taxon>Eukaryota</taxon>
        <taxon>Fungi</taxon>
        <taxon>Fungi incertae sedis</taxon>
        <taxon>Zoopagomycota</taxon>
        <taxon>Kickxellomycotina</taxon>
        <taxon>Harpellomycetes</taxon>
        <taxon>Harpellales</taxon>
        <taxon>Legeriomycetaceae</taxon>
        <taxon>Zancudomyces</taxon>
    </lineage>
</organism>
<feature type="region of interest" description="Disordered" evidence="1">
    <location>
        <begin position="665"/>
        <end position="688"/>
    </location>
</feature>
<sequence>MVNTRFIYDDNRKNRAHIRDPAQSPQRFSNLEGFIPHDNIGVYPYDDYTMSSTYMPVYAHQNSVNNIYYPVFPQINNMGIDKMQNGQYFVGSFPQSHPVTTIFSSEATIMANRAISLNTGYHVYPMHQVYNGGNQYVNNSTDYLDKGSNNGLVPDNSQKIKNNYSGFAGNTLELDCLKENHTPKDENVGHEVNKKLESRVKKLVNKIIPFFQTTELKDHIYDDKLITEIQSYLLNKYTLKTQFSTKSLQNIPENKHHKDSKLPESSKAGCGTICSNEVKIDPQGTKSFEKNQIDLQSNPNSDDQLEYIAHLLSQNNQKQPGKSHNLEEPLNPDVIELHNVFFGIGGDAPNTLVNGSYTGNFEKQFKKNLNSAFSLKDTNEGLNIDNCNQVYTLLGLETEIHKNTDDVVWLGSYNECNGSTSSNNVTNDNHNDNSNIIGSDCSDGSNGNSSSGKIELVDSSFEERSHPEYSIETSSRCADNIKYNDTTSACEGWETNSDDTYFESHVNQCNGAGLNTRYTDNVNKSNKPEKTISLDIDKFITGSAKEFLSRSKSTYTAFEHAMFLARGTPMSKKTSIEVGDVNNAITETDKNTTNISIECPWLKSDENTTVLGNASVNDIEPIITAKKRKRENVGSITLMSSKKLKCNLNVGEKINNVGLAKVENRDQKPKSGMKLWREKNPDRNKQNDLRARINALAKRKGIARDSALYLDFLEREYHKRSANRALGTLIERIKESGLEVDIELYQLIQRCKITKNTQDSTLPPFDLGSIKYTPNTPYELMLKELACRNIYGCIDVVDGCHKMGIKSANKVLSDIEMRIIPIITGTYSR</sequence>
<dbReference type="EMBL" id="LSSK01000025">
    <property type="protein sequence ID" value="OMH86001.1"/>
    <property type="molecule type" value="Genomic_DNA"/>
</dbReference>
<proteinExistence type="predicted"/>
<evidence type="ECO:0000313" key="3">
    <source>
        <dbReference type="EMBL" id="OMH86001.1"/>
    </source>
</evidence>
<evidence type="ECO:0000256" key="1">
    <source>
        <dbReference type="SAM" id="MobiDB-lite"/>
    </source>
</evidence>
<accession>A0A1R1PYH5</accession>
<name>A0A1R1PYH5_ZANCU</name>
<gene>
    <name evidence="3" type="ORF">AX774_g465</name>
</gene>
<dbReference type="AlphaFoldDB" id="A0A1R1PYH5"/>
<feature type="region of interest" description="Disordered" evidence="1">
    <location>
        <begin position="421"/>
        <end position="453"/>
    </location>
</feature>
<dbReference type="InterPro" id="IPR021386">
    <property type="entry name" value="SPP41_DUF3020"/>
</dbReference>
<feature type="compositionally biased region" description="Low complexity" evidence="1">
    <location>
        <begin position="421"/>
        <end position="452"/>
    </location>
</feature>
<feature type="domain" description="DUF3020" evidence="2">
    <location>
        <begin position="673"/>
        <end position="716"/>
    </location>
</feature>
<keyword evidence="4" id="KW-1185">Reference proteome</keyword>
<evidence type="ECO:0000313" key="4">
    <source>
        <dbReference type="Proteomes" id="UP000188320"/>
    </source>
</evidence>
<evidence type="ECO:0000259" key="2">
    <source>
        <dbReference type="Pfam" id="PF11223"/>
    </source>
</evidence>